<comment type="caution">
    <text evidence="4">The sequence shown here is derived from an EMBL/GenBank/DDBJ whole genome shotgun (WGS) entry which is preliminary data.</text>
</comment>
<dbReference type="AlphaFoldDB" id="A0AA39I1D7"/>
<dbReference type="SUPFAM" id="SSF158997">
    <property type="entry name" value="Trm112p-like"/>
    <property type="match status" value="1"/>
</dbReference>
<protein>
    <recommendedName>
        <fullName evidence="2">Multifunctional methyltransferase subunit TRM112-like protein</fullName>
    </recommendedName>
    <alternativeName>
        <fullName evidence="3">tRNA methyltransferase 112 homolog</fullName>
    </alternativeName>
</protein>
<evidence type="ECO:0000256" key="1">
    <source>
        <dbReference type="ARBA" id="ARBA00007980"/>
    </source>
</evidence>
<name>A0AA39I1D7_9BILA</name>
<reference evidence="4" key="1">
    <citation type="submission" date="2023-06" db="EMBL/GenBank/DDBJ databases">
        <title>Genomic analysis of the entomopathogenic nematode Steinernema hermaphroditum.</title>
        <authorList>
            <person name="Schwarz E.M."/>
            <person name="Heppert J.K."/>
            <person name="Baniya A."/>
            <person name="Schwartz H.T."/>
            <person name="Tan C.-H."/>
            <person name="Antoshechkin I."/>
            <person name="Sternberg P.W."/>
            <person name="Goodrich-Blair H."/>
            <person name="Dillman A.R."/>
        </authorList>
    </citation>
    <scope>NUCLEOTIDE SEQUENCE</scope>
    <source>
        <strain evidence="4">PS9179</strain>
        <tissue evidence="4">Whole animal</tissue>
    </source>
</reference>
<evidence type="ECO:0000313" key="4">
    <source>
        <dbReference type="EMBL" id="KAK0414609.1"/>
    </source>
</evidence>
<dbReference type="PANTHER" id="PTHR12773">
    <property type="entry name" value="UPF0315 PROTEIN-RELATED"/>
    <property type="match status" value="1"/>
</dbReference>
<dbReference type="InterPro" id="IPR039127">
    <property type="entry name" value="Trm112"/>
</dbReference>
<organism evidence="4 5">
    <name type="scientific">Steinernema hermaphroditum</name>
    <dbReference type="NCBI Taxonomy" id="289476"/>
    <lineage>
        <taxon>Eukaryota</taxon>
        <taxon>Metazoa</taxon>
        <taxon>Ecdysozoa</taxon>
        <taxon>Nematoda</taxon>
        <taxon>Chromadorea</taxon>
        <taxon>Rhabditida</taxon>
        <taxon>Tylenchina</taxon>
        <taxon>Panagrolaimomorpha</taxon>
        <taxon>Strongyloidoidea</taxon>
        <taxon>Steinernematidae</taxon>
        <taxon>Steinernema</taxon>
    </lineage>
</organism>
<sequence length="383" mass="44122">MDSVPFDFCQRVCVQDVILREFWCRSSFDTISPRWNVAYQEHKQASKYYGLTIESNGVRERFCLVIQQKGMNITVANAVRFYDLSSGLNRYPKVEELLSIFRPLMNNISLSITDSFFTLAMLNDLPVNRINSVSLRFIRGEVEPVVLAVTELPNLRQLSIQRWTKSPSSRVVAAFENLLLSDKLSCFNVSNEVKFSASFFEDFMAKRLVSDKNAWHFLYVNSDVRHLHKEFQTSYYPGHAKMKLLTHNFLCSNFLKNVTTGYPLILRATKLEAPKEWNATPEFFERILPRIDYTVLYKTVQELKEHPETGYTFEHVQHLPVPVSKEWQAVDLSKDENENILKALGEALGVEVVEGELQCPESNRVFPISNGIPNMLANEDEIA</sequence>
<evidence type="ECO:0000313" key="5">
    <source>
        <dbReference type="Proteomes" id="UP001175271"/>
    </source>
</evidence>
<comment type="similarity">
    <text evidence="1">Belongs to the TRM112 family.</text>
</comment>
<dbReference type="GO" id="GO:0046982">
    <property type="term" value="F:protein heterodimerization activity"/>
    <property type="evidence" value="ECO:0007669"/>
    <property type="project" value="InterPro"/>
</dbReference>
<dbReference type="GO" id="GO:0030488">
    <property type="term" value="P:tRNA methylation"/>
    <property type="evidence" value="ECO:0007669"/>
    <property type="project" value="TreeGrafter"/>
</dbReference>
<dbReference type="InterPro" id="IPR005651">
    <property type="entry name" value="Trm112-like"/>
</dbReference>
<dbReference type="PANTHER" id="PTHR12773:SF0">
    <property type="entry name" value="MULTIFUNCTIONAL METHYLTRANSFERASE SUBUNIT TRM112-LIKE PROTEIN"/>
    <property type="match status" value="1"/>
</dbReference>
<accession>A0AA39I1D7</accession>
<dbReference type="GO" id="GO:0070476">
    <property type="term" value="P:rRNA (guanine-N7)-methylation"/>
    <property type="evidence" value="ECO:0007669"/>
    <property type="project" value="TreeGrafter"/>
</dbReference>
<evidence type="ECO:0000256" key="3">
    <source>
        <dbReference type="ARBA" id="ARBA00030516"/>
    </source>
</evidence>
<proteinExistence type="inferred from homology"/>
<dbReference type="EMBL" id="JAUCMV010000002">
    <property type="protein sequence ID" value="KAK0414609.1"/>
    <property type="molecule type" value="Genomic_DNA"/>
</dbReference>
<evidence type="ECO:0000256" key="2">
    <source>
        <dbReference type="ARBA" id="ARBA00019989"/>
    </source>
</evidence>
<gene>
    <name evidence="4" type="ORF">QR680_011524</name>
</gene>
<keyword evidence="5" id="KW-1185">Reference proteome</keyword>
<dbReference type="Gene3D" id="2.20.25.10">
    <property type="match status" value="1"/>
</dbReference>
<dbReference type="Pfam" id="PF03966">
    <property type="entry name" value="Trm112p"/>
    <property type="match status" value="1"/>
</dbReference>
<dbReference type="Proteomes" id="UP001175271">
    <property type="component" value="Unassembled WGS sequence"/>
</dbReference>